<dbReference type="VEuPathDB" id="FungiDB:MFRU_005g04560"/>
<dbReference type="Proteomes" id="UP000322873">
    <property type="component" value="Unassembled WGS sequence"/>
</dbReference>
<proteinExistence type="predicted"/>
<dbReference type="InterPro" id="IPR048265">
    <property type="entry name" value="Rax2-like_third"/>
</dbReference>
<protein>
    <submittedName>
        <fullName evidence="3">Uncharacterized protein</fullName>
    </submittedName>
</protein>
<dbReference type="EMBL" id="VICG01000007">
    <property type="protein sequence ID" value="KAA8570412.1"/>
    <property type="molecule type" value="Genomic_DNA"/>
</dbReference>
<reference evidence="3 4" key="1">
    <citation type="submission" date="2019-06" db="EMBL/GenBank/DDBJ databases">
        <title>Genome Sequence of the Brown Rot Fungal Pathogen Monilinia fructicola.</title>
        <authorList>
            <person name="De Miccolis Angelini R.M."/>
            <person name="Landi L."/>
            <person name="Abate D."/>
            <person name="Pollastro S."/>
            <person name="Romanazzi G."/>
            <person name="Faretra F."/>
        </authorList>
    </citation>
    <scope>NUCLEOTIDE SEQUENCE [LARGE SCALE GENOMIC DNA]</scope>
    <source>
        <strain evidence="3 4">Mfrc123</strain>
    </source>
</reference>
<gene>
    <name evidence="3" type="ORF">EYC84_002701</name>
</gene>
<dbReference type="Pfam" id="PF20842">
    <property type="entry name" value="Rax2_2"/>
    <property type="match status" value="1"/>
</dbReference>
<dbReference type="Pfam" id="PF20843">
    <property type="entry name" value="Rax2_3"/>
    <property type="match status" value="1"/>
</dbReference>
<name>A0A5M9JRJ8_MONFR</name>
<dbReference type="InterPro" id="IPR048266">
    <property type="entry name" value="Rax2-like_second"/>
</dbReference>
<dbReference type="GO" id="GO:1902929">
    <property type="term" value="C:plasma membrane of growing cell tip"/>
    <property type="evidence" value="ECO:0007669"/>
    <property type="project" value="TreeGrafter"/>
</dbReference>
<organism evidence="3 4">
    <name type="scientific">Monilinia fructicola</name>
    <name type="common">Brown rot fungus</name>
    <name type="synonym">Ciboria fructicola</name>
    <dbReference type="NCBI Taxonomy" id="38448"/>
    <lineage>
        <taxon>Eukaryota</taxon>
        <taxon>Fungi</taxon>
        <taxon>Dikarya</taxon>
        <taxon>Ascomycota</taxon>
        <taxon>Pezizomycotina</taxon>
        <taxon>Leotiomycetes</taxon>
        <taxon>Helotiales</taxon>
        <taxon>Sclerotiniaceae</taxon>
        <taxon>Monilinia</taxon>
    </lineage>
</organism>
<evidence type="ECO:0000259" key="2">
    <source>
        <dbReference type="Pfam" id="PF20843"/>
    </source>
</evidence>
<comment type="caution">
    <text evidence="3">The sequence shown here is derived from an EMBL/GenBank/DDBJ whole genome shotgun (WGS) entry which is preliminary data.</text>
</comment>
<accession>A0A5M9JRJ8</accession>
<dbReference type="PANTHER" id="PTHR31778">
    <property type="entry name" value="BUD SITE SELECTION PROTEIN RAX2"/>
    <property type="match status" value="1"/>
</dbReference>
<keyword evidence="4" id="KW-1185">Reference proteome</keyword>
<evidence type="ECO:0000313" key="3">
    <source>
        <dbReference type="EMBL" id="KAA8570412.1"/>
    </source>
</evidence>
<sequence>MNFTYIDPATGANASCTSECPLSSNTSIPYQDFHFVNSVGMDAFQIDISAWYGSGGGLNGIELFQDDIFSYAINEFNEPSCASLATASNTTSTGPWAVSPSFQSVAEYLTENRETIRSKCTHLDVFKMIPVQAEDRLS</sequence>
<feature type="domain" description="Rax2-like third" evidence="2">
    <location>
        <begin position="69"/>
        <end position="118"/>
    </location>
</feature>
<dbReference type="PANTHER" id="PTHR31778:SF2">
    <property type="entry name" value="BUD SITE SELECTION PROTEIN RAX2"/>
    <property type="match status" value="1"/>
</dbReference>
<feature type="domain" description="Rax2-like second" evidence="1">
    <location>
        <begin position="1"/>
        <end position="58"/>
    </location>
</feature>
<evidence type="ECO:0000259" key="1">
    <source>
        <dbReference type="Pfam" id="PF20842"/>
    </source>
</evidence>
<evidence type="ECO:0000313" key="4">
    <source>
        <dbReference type="Proteomes" id="UP000322873"/>
    </source>
</evidence>
<dbReference type="AlphaFoldDB" id="A0A5M9JRJ8"/>